<comment type="catalytic activity">
    <reaction evidence="3">
        <text>D-mannose 6-phosphate = D-fructose 6-phosphate</text>
        <dbReference type="Rhea" id="RHEA:12356"/>
        <dbReference type="ChEBI" id="CHEBI:58735"/>
        <dbReference type="ChEBI" id="CHEBI:61527"/>
        <dbReference type="EC" id="5.3.1.8"/>
    </reaction>
</comment>
<keyword evidence="1 3" id="KW-0479">Metal-binding</keyword>
<dbReference type="Gene3D" id="2.60.120.10">
    <property type="entry name" value="Jelly Rolls"/>
    <property type="match status" value="2"/>
</dbReference>
<evidence type="ECO:0000259" key="7">
    <source>
        <dbReference type="Pfam" id="PF21621"/>
    </source>
</evidence>
<dbReference type="InterPro" id="IPR011051">
    <property type="entry name" value="RmlC_Cupin_sf"/>
</dbReference>
<dbReference type="AlphaFoldDB" id="A0A1D7QS85"/>
<reference evidence="8 9" key="1">
    <citation type="submission" date="2015-08" db="EMBL/GenBank/DDBJ databases">
        <title>The complete genome sequence of Bacillus beveridgei MLTeJB.</title>
        <authorList>
            <person name="Hanson T.E."/>
            <person name="Mesa C."/>
            <person name="Basesman S.M."/>
            <person name="Oremland R.S."/>
        </authorList>
    </citation>
    <scope>NUCLEOTIDE SEQUENCE [LARGE SCALE GENOMIC DNA]</scope>
    <source>
        <strain evidence="8 9">MLTeJB</strain>
    </source>
</reference>
<dbReference type="InterPro" id="IPR046457">
    <property type="entry name" value="PMI_typeI_cat"/>
</dbReference>
<evidence type="ECO:0000256" key="5">
    <source>
        <dbReference type="PIRSR" id="PIRSR036894-2"/>
    </source>
</evidence>
<accession>A0A1D7QS85</accession>
<dbReference type="OrthoDB" id="9808275at2"/>
<dbReference type="InterPro" id="IPR014628">
    <property type="entry name" value="Man6P_isomerase_Firm_short"/>
</dbReference>
<dbReference type="KEGG" id="bbev:BBEV_0474"/>
<feature type="binding site" evidence="4">
    <location>
        <position position="117"/>
    </location>
    <ligand>
        <name>Zn(2+)</name>
        <dbReference type="ChEBI" id="CHEBI:29105"/>
    </ligand>
</feature>
<dbReference type="Pfam" id="PF20511">
    <property type="entry name" value="PMI_typeI_cat"/>
    <property type="match status" value="1"/>
</dbReference>
<feature type="binding site" evidence="4">
    <location>
        <position position="99"/>
    </location>
    <ligand>
        <name>Zn(2+)</name>
        <dbReference type="ChEBI" id="CHEBI:29105"/>
    </ligand>
</feature>
<feature type="active site" evidence="5">
    <location>
        <position position="194"/>
    </location>
</feature>
<evidence type="ECO:0000259" key="6">
    <source>
        <dbReference type="Pfam" id="PF20511"/>
    </source>
</evidence>
<dbReference type="InterPro" id="IPR049071">
    <property type="entry name" value="MPI_cupin_dom"/>
</dbReference>
<dbReference type="PANTHER" id="PTHR42742">
    <property type="entry name" value="TRANSCRIPTIONAL REPRESSOR MPRA"/>
    <property type="match status" value="1"/>
</dbReference>
<comment type="similarity">
    <text evidence="3">Belongs to the mannose-6-phosphate isomerase type 1 family.</text>
</comment>
<evidence type="ECO:0000256" key="4">
    <source>
        <dbReference type="PIRSR" id="PIRSR036894-1"/>
    </source>
</evidence>
<evidence type="ECO:0000313" key="9">
    <source>
        <dbReference type="Proteomes" id="UP000094463"/>
    </source>
</evidence>
<dbReference type="EC" id="5.3.1.8" evidence="3"/>
<keyword evidence="9" id="KW-1185">Reference proteome</keyword>
<evidence type="ECO:0000256" key="2">
    <source>
        <dbReference type="ARBA" id="ARBA00022833"/>
    </source>
</evidence>
<proteinExistence type="inferred from homology"/>
<name>A0A1D7QS85_9BACI</name>
<dbReference type="PANTHER" id="PTHR42742:SF3">
    <property type="entry name" value="FRUCTOKINASE"/>
    <property type="match status" value="1"/>
</dbReference>
<organism evidence="8 9">
    <name type="scientific">Salisediminibacterium beveridgei</name>
    <dbReference type="NCBI Taxonomy" id="632773"/>
    <lineage>
        <taxon>Bacteria</taxon>
        <taxon>Bacillati</taxon>
        <taxon>Bacillota</taxon>
        <taxon>Bacilli</taxon>
        <taxon>Bacillales</taxon>
        <taxon>Bacillaceae</taxon>
        <taxon>Salisediminibacterium</taxon>
    </lineage>
</organism>
<keyword evidence="2 3" id="KW-0862">Zinc</keyword>
<comment type="cofactor">
    <cofactor evidence="4">
        <name>Zn(2+)</name>
        <dbReference type="ChEBI" id="CHEBI:29105"/>
    </cofactor>
    <text evidence="4">Binds 1 zinc ion per subunit.</text>
</comment>
<dbReference type="InterPro" id="IPR014710">
    <property type="entry name" value="RmlC-like_jellyroll"/>
</dbReference>
<feature type="binding site" evidence="4">
    <location>
        <position position="174"/>
    </location>
    <ligand>
        <name>Zn(2+)</name>
        <dbReference type="ChEBI" id="CHEBI:29105"/>
    </ligand>
</feature>
<dbReference type="GO" id="GO:0008270">
    <property type="term" value="F:zinc ion binding"/>
    <property type="evidence" value="ECO:0007669"/>
    <property type="project" value="UniProtKB-UniRule"/>
</dbReference>
<feature type="domain" description="Mannose-6-phosphate isomerase cupin" evidence="7">
    <location>
        <begin position="261"/>
        <end position="319"/>
    </location>
</feature>
<keyword evidence="3 8" id="KW-0413">Isomerase</keyword>
<evidence type="ECO:0000313" key="8">
    <source>
        <dbReference type="EMBL" id="AOM81867.1"/>
    </source>
</evidence>
<sequence>MNTNELLFFEPVFKEKVWGGTKLNKQFNYDVSGDNIGECWGISAHKEGAARVRNGHYKGQTLRELWARERALFGPVTSEEFPLLVKIIDASDALSVQVHPNDELAMAMAGYPYGKTECWYILDAEPGAKLIYGHQADSKEELQELVAGGNWDDLFREVPVEAGDFVHVPSGTVHAIGAGIVLLEVQQSSDITYRFYDYDRPGSDGELRPLHIEESIACTRVPDHLSGDSVVKTQHQDSAKAVLVEDPYFHVHQLNPGRAGGELSVTNPSFLLMTVTEGTGFVRTDSDEHTEITKGDHFIVPASIDAIHLGGECTIISAYVPGIENQ</sequence>
<feature type="domain" description="Phosphomannose isomerase type I catalytic" evidence="6">
    <location>
        <begin position="9"/>
        <end position="107"/>
    </location>
</feature>
<protein>
    <recommendedName>
        <fullName evidence="3">Mannose-6-phosphate isomerase</fullName>
        <ecNumber evidence="3">5.3.1.8</ecNumber>
    </recommendedName>
</protein>
<dbReference type="EMBL" id="CP012502">
    <property type="protein sequence ID" value="AOM81867.1"/>
    <property type="molecule type" value="Genomic_DNA"/>
</dbReference>
<dbReference type="Pfam" id="PF21621">
    <property type="entry name" value="MPI_cupin_dom"/>
    <property type="match status" value="1"/>
</dbReference>
<gene>
    <name evidence="8" type="primary">manA</name>
    <name evidence="8" type="ORF">BBEV_0474</name>
</gene>
<dbReference type="SUPFAM" id="SSF51182">
    <property type="entry name" value="RmlC-like cupins"/>
    <property type="match status" value="1"/>
</dbReference>
<dbReference type="GO" id="GO:0004476">
    <property type="term" value="F:mannose-6-phosphate isomerase activity"/>
    <property type="evidence" value="ECO:0007669"/>
    <property type="project" value="UniProtKB-UniRule"/>
</dbReference>
<dbReference type="GO" id="GO:0005975">
    <property type="term" value="P:carbohydrate metabolic process"/>
    <property type="evidence" value="ECO:0007669"/>
    <property type="project" value="UniProtKB-UniRule"/>
</dbReference>
<evidence type="ECO:0000256" key="3">
    <source>
        <dbReference type="PIRNR" id="PIRNR036894"/>
    </source>
</evidence>
<dbReference type="PATRIC" id="fig|632773.3.peg.511"/>
<dbReference type="RefSeq" id="WP_069366566.1">
    <property type="nucleotide sequence ID" value="NZ_CP012502.1"/>
</dbReference>
<dbReference type="PIRSF" id="PIRSF036894">
    <property type="entry name" value="PMI_Firm_short"/>
    <property type="match status" value="1"/>
</dbReference>
<dbReference type="InterPro" id="IPR051804">
    <property type="entry name" value="Carb_Metab_Reg_Kinase/Isom"/>
</dbReference>
<dbReference type="CDD" id="cd07010">
    <property type="entry name" value="cupin_PMI_type_I_N_bac"/>
    <property type="match status" value="1"/>
</dbReference>
<dbReference type="STRING" id="632773.BBEV_0474"/>
<dbReference type="Proteomes" id="UP000094463">
    <property type="component" value="Chromosome"/>
</dbReference>
<evidence type="ECO:0000256" key="1">
    <source>
        <dbReference type="ARBA" id="ARBA00022723"/>
    </source>
</evidence>